<organism evidence="1 2">
    <name type="scientific">Olea europaea subsp. europaea</name>
    <dbReference type="NCBI Taxonomy" id="158383"/>
    <lineage>
        <taxon>Eukaryota</taxon>
        <taxon>Viridiplantae</taxon>
        <taxon>Streptophyta</taxon>
        <taxon>Embryophyta</taxon>
        <taxon>Tracheophyta</taxon>
        <taxon>Spermatophyta</taxon>
        <taxon>Magnoliopsida</taxon>
        <taxon>eudicotyledons</taxon>
        <taxon>Gunneridae</taxon>
        <taxon>Pentapetalae</taxon>
        <taxon>asterids</taxon>
        <taxon>lamiids</taxon>
        <taxon>Lamiales</taxon>
        <taxon>Oleaceae</taxon>
        <taxon>Oleeae</taxon>
        <taxon>Olea</taxon>
    </lineage>
</organism>
<reference evidence="1 2" key="1">
    <citation type="submission" date="2019-12" db="EMBL/GenBank/DDBJ databases">
        <authorList>
            <person name="Alioto T."/>
            <person name="Alioto T."/>
            <person name="Gomez Garrido J."/>
        </authorList>
    </citation>
    <scope>NUCLEOTIDE SEQUENCE [LARGE SCALE GENOMIC DNA]</scope>
</reference>
<comment type="caution">
    <text evidence="1">The sequence shown here is derived from an EMBL/GenBank/DDBJ whole genome shotgun (WGS) entry which is preliminary data.</text>
</comment>
<proteinExistence type="predicted"/>
<dbReference type="Gramene" id="OE9A074169T1">
    <property type="protein sequence ID" value="OE9A074169C1"/>
    <property type="gene ID" value="OE9A074169"/>
</dbReference>
<sequence length="103" mass="11517">MMARRFLRKIARTTEYFFPKTKDTKANVLGDEPPTFPIESATESLNFPDTQASVLGDEPPTFPIESATESLNFPDTQASVLGDEPPTFDLFDLLGERNKEKSC</sequence>
<evidence type="ECO:0000313" key="2">
    <source>
        <dbReference type="Proteomes" id="UP000594638"/>
    </source>
</evidence>
<name>A0A8S0URI4_OLEEU</name>
<dbReference type="AlphaFoldDB" id="A0A8S0URI4"/>
<accession>A0A8S0URI4</accession>
<keyword evidence="2" id="KW-1185">Reference proteome</keyword>
<dbReference type="Proteomes" id="UP000594638">
    <property type="component" value="Unassembled WGS sequence"/>
</dbReference>
<dbReference type="EMBL" id="CACTIH010008063">
    <property type="protein sequence ID" value="CAA3019132.1"/>
    <property type="molecule type" value="Genomic_DNA"/>
</dbReference>
<gene>
    <name evidence="1" type="ORF">OLEA9_A074169</name>
</gene>
<protein>
    <submittedName>
        <fullName evidence="1">Uncharacterized protein</fullName>
    </submittedName>
</protein>
<evidence type="ECO:0000313" key="1">
    <source>
        <dbReference type="EMBL" id="CAA3019132.1"/>
    </source>
</evidence>